<sequence length="314" mass="36249">MFSCNECSASFKYKSGLNKHNRKKHEKKIQQRQDANMFCFMCNESFCYTEHLRSHLTGEHDINLEVQKLTFDSFSEFELWRKEVEHESNIKYIQANGTKRAKDKDTIYLRCNRTGVYRDRKSLNSSKKMKIQGTCKINNHCTSSMVVELFKATNSVQVKFFKDHFGHDIELQHLPLSSVDKDLIVCKLLSGASADTVVNEIRDSMTGTDKCERIHLVTKKHVKRIGQCFGVTSNLQKDRNDGKVVESKDDINESKNSNEHLVMLYKNLKAEVAALLPQLDKIENINHMKHITTHVNKLKTLIQSDYTVKKKLGS</sequence>
<dbReference type="InterPro" id="IPR013087">
    <property type="entry name" value="Znf_C2H2_type"/>
</dbReference>
<keyword evidence="1" id="KW-0862">Zinc</keyword>
<dbReference type="InterPro" id="IPR052797">
    <property type="entry name" value="RegFact_GeneExpr_CellDeath"/>
</dbReference>
<keyword evidence="1" id="KW-0479">Metal-binding</keyword>
<dbReference type="AlphaFoldDB" id="A0A8D8LDW8"/>
<name>A0A8D8LDW8_9HEMI</name>
<dbReference type="SMART" id="SM00355">
    <property type="entry name" value="ZnF_C2H2"/>
    <property type="match status" value="2"/>
</dbReference>
<dbReference type="Gene3D" id="3.30.160.60">
    <property type="entry name" value="Classic Zinc Finger"/>
    <property type="match status" value="1"/>
</dbReference>
<feature type="domain" description="C2H2-type" evidence="2">
    <location>
        <begin position="2"/>
        <end position="30"/>
    </location>
</feature>
<evidence type="ECO:0000256" key="1">
    <source>
        <dbReference type="PROSITE-ProRule" id="PRU00042"/>
    </source>
</evidence>
<organism evidence="3">
    <name type="scientific">Cacopsylla melanoneura</name>
    <dbReference type="NCBI Taxonomy" id="428564"/>
    <lineage>
        <taxon>Eukaryota</taxon>
        <taxon>Metazoa</taxon>
        <taxon>Ecdysozoa</taxon>
        <taxon>Arthropoda</taxon>
        <taxon>Hexapoda</taxon>
        <taxon>Insecta</taxon>
        <taxon>Pterygota</taxon>
        <taxon>Neoptera</taxon>
        <taxon>Paraneoptera</taxon>
        <taxon>Hemiptera</taxon>
        <taxon>Sternorrhyncha</taxon>
        <taxon>Psylloidea</taxon>
        <taxon>Psyllidae</taxon>
        <taxon>Psyllinae</taxon>
        <taxon>Cacopsylla</taxon>
    </lineage>
</organism>
<dbReference type="PANTHER" id="PTHR33936">
    <property type="entry name" value="PROTEIN CBG17840"/>
    <property type="match status" value="1"/>
</dbReference>
<protein>
    <recommendedName>
        <fullName evidence="2">C2H2-type domain-containing protein</fullName>
    </recommendedName>
</protein>
<keyword evidence="1" id="KW-0863">Zinc-finger</keyword>
<dbReference type="EMBL" id="HBUF01007414">
    <property type="protein sequence ID" value="CAG6607302.1"/>
    <property type="molecule type" value="Transcribed_RNA"/>
</dbReference>
<reference evidence="3" key="1">
    <citation type="submission" date="2021-05" db="EMBL/GenBank/DDBJ databases">
        <authorList>
            <person name="Alioto T."/>
            <person name="Alioto T."/>
            <person name="Gomez Garrido J."/>
        </authorList>
    </citation>
    <scope>NUCLEOTIDE SEQUENCE</scope>
</reference>
<dbReference type="EMBL" id="HBUF01007413">
    <property type="protein sequence ID" value="CAG6607301.1"/>
    <property type="molecule type" value="Transcribed_RNA"/>
</dbReference>
<dbReference type="PROSITE" id="PS50157">
    <property type="entry name" value="ZINC_FINGER_C2H2_2"/>
    <property type="match status" value="1"/>
</dbReference>
<accession>A0A8D8LDW8</accession>
<dbReference type="GO" id="GO:0008270">
    <property type="term" value="F:zinc ion binding"/>
    <property type="evidence" value="ECO:0007669"/>
    <property type="project" value="UniProtKB-KW"/>
</dbReference>
<dbReference type="PROSITE" id="PS00028">
    <property type="entry name" value="ZINC_FINGER_C2H2_1"/>
    <property type="match status" value="2"/>
</dbReference>
<dbReference type="PANTHER" id="PTHR33936:SF24">
    <property type="entry name" value="C2H2-TYPE DOMAIN-CONTAINING PROTEIN"/>
    <property type="match status" value="1"/>
</dbReference>
<evidence type="ECO:0000259" key="2">
    <source>
        <dbReference type="PROSITE" id="PS50157"/>
    </source>
</evidence>
<evidence type="ECO:0000313" key="3">
    <source>
        <dbReference type="EMBL" id="CAG6607301.1"/>
    </source>
</evidence>
<proteinExistence type="predicted"/>